<feature type="compositionally biased region" description="Low complexity" evidence="2">
    <location>
        <begin position="147"/>
        <end position="165"/>
    </location>
</feature>
<feature type="coiled-coil region" evidence="1">
    <location>
        <begin position="467"/>
        <end position="530"/>
    </location>
</feature>
<feature type="region of interest" description="Disordered" evidence="2">
    <location>
        <begin position="1"/>
        <end position="31"/>
    </location>
</feature>
<protein>
    <submittedName>
        <fullName evidence="4">Coiled-coil domain-containing protein 178 isoform X1</fullName>
    </submittedName>
</protein>
<dbReference type="KEGG" id="lak:106180972"/>
<feature type="coiled-coil region" evidence="1">
    <location>
        <begin position="641"/>
        <end position="784"/>
    </location>
</feature>
<dbReference type="PANTHER" id="PTHR35088">
    <property type="entry name" value="COILED-COIL DOMAIN-CONTAINING PROTEIN 178"/>
    <property type="match status" value="1"/>
</dbReference>
<dbReference type="PANTHER" id="PTHR35088:SF1">
    <property type="entry name" value="COILED-COIL DOMAIN-CONTAINING PROTEIN 178"/>
    <property type="match status" value="1"/>
</dbReference>
<feature type="compositionally biased region" description="Basic and acidic residues" evidence="2">
    <location>
        <begin position="1"/>
        <end position="15"/>
    </location>
</feature>
<dbReference type="GeneID" id="106180972"/>
<dbReference type="OrthoDB" id="10010556at2759"/>
<dbReference type="STRING" id="7574.A0A1S3KDU6"/>
<organism evidence="3 4">
    <name type="scientific">Lingula anatina</name>
    <name type="common">Brachiopod</name>
    <name type="synonym">Lingula unguis</name>
    <dbReference type="NCBI Taxonomy" id="7574"/>
    <lineage>
        <taxon>Eukaryota</taxon>
        <taxon>Metazoa</taxon>
        <taxon>Spiralia</taxon>
        <taxon>Lophotrochozoa</taxon>
        <taxon>Brachiopoda</taxon>
        <taxon>Linguliformea</taxon>
        <taxon>Lingulata</taxon>
        <taxon>Lingulida</taxon>
        <taxon>Linguloidea</taxon>
        <taxon>Lingulidae</taxon>
        <taxon>Lingula</taxon>
    </lineage>
</organism>
<feature type="region of interest" description="Disordered" evidence="2">
    <location>
        <begin position="138"/>
        <end position="222"/>
    </location>
</feature>
<feature type="compositionally biased region" description="Low complexity" evidence="2">
    <location>
        <begin position="196"/>
        <end position="208"/>
    </location>
</feature>
<dbReference type="RefSeq" id="XP_013420624.1">
    <property type="nucleotide sequence ID" value="XM_013565170.1"/>
</dbReference>
<gene>
    <name evidence="4" type="primary">LOC106180972</name>
</gene>
<keyword evidence="1" id="KW-0175">Coiled coil</keyword>
<dbReference type="InParanoid" id="A0A1S3KDU6"/>
<evidence type="ECO:0000313" key="3">
    <source>
        <dbReference type="Proteomes" id="UP000085678"/>
    </source>
</evidence>
<sequence length="975" mass="111489">MASPREKVVRIDETSQHSSSTPARRALTTAGTTVLSSGKYSQFRYTSSIPQSPDINTDSDVDTAADDSGIDGEFQDEDLSEAGDVLRPLPEGWPSIPQIFRRRSCELTNAALPCVKKAVAHLELLQTSIEEWCRDTGTRASTEIPGSRASQASSSTGSLTSELLAQQKKGTPKKQLRFASRMSSGRSETAADRRTTSSISRATSSADTLSVRGVGVNDDRPDIMPQGLQADIPYLGAEEVVDEVMTLIARLEKDRIDTEDMLKKEKERVRTLNHKIDMLAEKRSVDLPAAVQGEHEACSMDISELAWHVAYKERLEERIQHKVGVAEVMNKRLKEDIAFVQKHCPLVEEKLSLERNAMAKIKEAQDDTVDELQVTIDRKQSCEAKSAEAFSKAEKERMHIKSDLDGVRTDLNHVSEDLAEAKMNNNTYIHQMNDCRQQLHDNDQEMIVLNVKNENSRAAEEIQARKVKDLEGRIREQTFEHKKLEENNDRLTAWKESKPQAKFTEQISELENQRELKEETLKQLLRKNDERDMMIADMTQKIHQCQKQKVIDEKNTVRIHKEIARTEKQIEVTMEELSKVQTINRAIRDTLMSEENKASLEEEKLRITAESLKKQVKDEIHTKTVMQARIVSDNTELVSSHDEFKAKREKVQKVVDELMENLRVILGKVEKLRAEYAKRAKAIEGLDKELNQVQTMHQELETKLMGRKNVLDPQNNELKASNNELDNKIEKANKRTEMILSKLEDIDKSNNMMKRVWQKTELAIKQANEKAEELDIKLAYAQKVDQETKESLLRTTTRMNTLDMQHEQLMKDRREVHEKTMTDLTDKLILNKELASRYRQLQLLYVKVKNEYMNEYDGRVNMESTIKDLKQLHSLQVRMHAALQEYYKCRGAYNEYELNRMESETADNAHKVSELQGQLDGALSKIGQFLKTHLDGDAARRMAMEVLRREDAGLAREKTEVLLETATNGTAVAAH</sequence>
<feature type="compositionally biased region" description="Polar residues" evidence="2">
    <location>
        <begin position="45"/>
        <end position="56"/>
    </location>
</feature>
<feature type="region of interest" description="Disordered" evidence="2">
    <location>
        <begin position="45"/>
        <end position="75"/>
    </location>
</feature>
<evidence type="ECO:0000256" key="2">
    <source>
        <dbReference type="SAM" id="MobiDB-lite"/>
    </source>
</evidence>
<evidence type="ECO:0000256" key="1">
    <source>
        <dbReference type="SAM" id="Coils"/>
    </source>
</evidence>
<keyword evidence="3" id="KW-1185">Reference proteome</keyword>
<accession>A0A1S3KDU6</accession>
<name>A0A1S3KDU6_LINAN</name>
<feature type="compositionally biased region" description="Acidic residues" evidence="2">
    <location>
        <begin position="57"/>
        <end position="75"/>
    </location>
</feature>
<dbReference type="InterPro" id="IPR038826">
    <property type="entry name" value="CCDC178"/>
</dbReference>
<feature type="coiled-coil region" evidence="1">
    <location>
        <begin position="248"/>
        <end position="282"/>
    </location>
</feature>
<evidence type="ECO:0000313" key="4">
    <source>
        <dbReference type="RefSeq" id="XP_013420624.1"/>
    </source>
</evidence>
<proteinExistence type="predicted"/>
<dbReference type="Proteomes" id="UP000085678">
    <property type="component" value="Unplaced"/>
</dbReference>
<dbReference type="AlphaFoldDB" id="A0A1S3KDU6"/>
<reference evidence="4" key="1">
    <citation type="submission" date="2025-08" db="UniProtKB">
        <authorList>
            <consortium name="RefSeq"/>
        </authorList>
    </citation>
    <scope>IDENTIFICATION</scope>
    <source>
        <tissue evidence="4">Gonads</tissue>
    </source>
</reference>